<name>A0A455T727_9CHLR</name>
<evidence type="ECO:0000313" key="1">
    <source>
        <dbReference type="EMBL" id="BBH94044.1"/>
    </source>
</evidence>
<proteinExistence type="predicted"/>
<accession>A0A455T727</accession>
<dbReference type="EMBL" id="AP019377">
    <property type="protein sequence ID" value="BBH94044.1"/>
    <property type="molecule type" value="Genomic_DNA"/>
</dbReference>
<protein>
    <submittedName>
        <fullName evidence="1">Uncharacterized protein</fullName>
    </submittedName>
</protein>
<gene>
    <name evidence="1" type="ORF">KTA_22430</name>
</gene>
<reference evidence="1" key="1">
    <citation type="submission" date="2018-12" db="EMBL/GenBank/DDBJ databases">
        <title>Novel natural products biosynthetic potential of the class Ktedonobacteria.</title>
        <authorList>
            <person name="Zheng Y."/>
            <person name="Saitou A."/>
            <person name="Wang C.M."/>
            <person name="Toyoda A."/>
            <person name="Minakuchi Y."/>
            <person name="Sekiguchi Y."/>
            <person name="Ueda K."/>
            <person name="Takano H."/>
            <person name="Sakai Y."/>
            <person name="Yokota A."/>
            <person name="Yabe S."/>
        </authorList>
    </citation>
    <scope>NUCLEOTIDE SEQUENCE</scope>
    <source>
        <strain evidence="1">A3-2</strain>
    </source>
</reference>
<organism evidence="1">
    <name type="scientific">Thermogemmatispora argillosa</name>
    <dbReference type="NCBI Taxonomy" id="2045280"/>
    <lineage>
        <taxon>Bacteria</taxon>
        <taxon>Bacillati</taxon>
        <taxon>Chloroflexota</taxon>
        <taxon>Ktedonobacteria</taxon>
        <taxon>Thermogemmatisporales</taxon>
        <taxon>Thermogemmatisporaceae</taxon>
        <taxon>Thermogemmatispora</taxon>
    </lineage>
</organism>
<sequence>MLRLRPEPEAAKRITVSVEQGRSFHLLPTPYVLSHVHHDPKVLRRWFPVTLGSKSYVVRLVGEGWQQALAVSH</sequence>
<dbReference type="AlphaFoldDB" id="A0A455T727"/>